<accession>A0ABS6TH36</accession>
<dbReference type="EMBL" id="JAHUZB010000009">
    <property type="protein sequence ID" value="MBV7392266.1"/>
    <property type="molecule type" value="Genomic_DNA"/>
</dbReference>
<evidence type="ECO:0000313" key="4">
    <source>
        <dbReference type="Proteomes" id="UP000774130"/>
    </source>
</evidence>
<dbReference type="RefSeq" id="WP_218327479.1">
    <property type="nucleotide sequence ID" value="NZ_JAHUZB010000009.1"/>
</dbReference>
<evidence type="ECO:0000256" key="1">
    <source>
        <dbReference type="ARBA" id="ARBA00023235"/>
    </source>
</evidence>
<gene>
    <name evidence="3" type="primary">rpe</name>
    <name evidence="3" type="ORF">KUA55_16405</name>
</gene>
<name>A0ABS6TH36_9ENTE</name>
<dbReference type="PANTHER" id="PTHR11749">
    <property type="entry name" value="RIBULOSE-5-PHOSPHATE-3-EPIMERASE"/>
    <property type="match status" value="1"/>
</dbReference>
<dbReference type="GO" id="GO:0004750">
    <property type="term" value="F:D-ribulose-phosphate 3-epimerase activity"/>
    <property type="evidence" value="ECO:0007669"/>
    <property type="project" value="UniProtKB-EC"/>
</dbReference>
<dbReference type="NCBIfam" id="TIGR01163">
    <property type="entry name" value="rpe"/>
    <property type="match status" value="1"/>
</dbReference>
<dbReference type="InterPro" id="IPR000056">
    <property type="entry name" value="Ribul_P_3_epim-like"/>
</dbReference>
<keyword evidence="1 3" id="KW-0413">Isomerase</keyword>
<evidence type="ECO:0000256" key="2">
    <source>
        <dbReference type="NCBIfam" id="TIGR01163"/>
    </source>
</evidence>
<reference evidence="3 4" key="1">
    <citation type="submission" date="2021-06" db="EMBL/GenBank/DDBJ databases">
        <title>Enterococcus alishanensis sp. nov., a novel lactic acid bacterium isolated from fresh coffee beans.</title>
        <authorList>
            <person name="Chen Y.-S."/>
        </authorList>
    </citation>
    <scope>NUCLEOTIDE SEQUENCE [LARGE SCALE GENOMIC DNA]</scope>
    <source>
        <strain evidence="3 4">ALS3</strain>
    </source>
</reference>
<sequence>MMEKIMCPSMMCANFAALEKEVVALDQAGTDIFHLDFMDGQFVPNFAMGIQDLETIRKSTNKLVDVHLMIENPGRYVEKFAEMGVDIIYVHPESDPQITRTLDLIKNQQKKVGIAINPGTSVATIHELLPLVDYVMVMTVNPGFSGQKYLPFVDKKILELTALKADYAFKVMVDGAISPEKIEQLSKIGVDGFVLGTSALFNKDQSYEAILTELKK</sequence>
<dbReference type="InterPro" id="IPR026019">
    <property type="entry name" value="Ribul_P_3_epim"/>
</dbReference>
<keyword evidence="4" id="KW-1185">Reference proteome</keyword>
<evidence type="ECO:0000313" key="3">
    <source>
        <dbReference type="EMBL" id="MBV7392266.1"/>
    </source>
</evidence>
<proteinExistence type="predicted"/>
<dbReference type="EC" id="5.1.3.1" evidence="2"/>
<dbReference type="CDD" id="cd00429">
    <property type="entry name" value="RPE"/>
    <property type="match status" value="1"/>
</dbReference>
<dbReference type="Pfam" id="PF00834">
    <property type="entry name" value="Ribul_P_3_epim"/>
    <property type="match status" value="1"/>
</dbReference>
<organism evidence="3 4">
    <name type="scientific">Enterococcus alishanensis</name>
    <dbReference type="NCBI Taxonomy" id="1303817"/>
    <lineage>
        <taxon>Bacteria</taxon>
        <taxon>Bacillati</taxon>
        <taxon>Bacillota</taxon>
        <taxon>Bacilli</taxon>
        <taxon>Lactobacillales</taxon>
        <taxon>Enterococcaceae</taxon>
        <taxon>Enterococcus</taxon>
    </lineage>
</organism>
<protein>
    <recommendedName>
        <fullName evidence="2">Ribulose-phosphate 3-epimerase</fullName>
        <ecNumber evidence="2">5.1.3.1</ecNumber>
    </recommendedName>
</protein>
<dbReference type="Proteomes" id="UP000774130">
    <property type="component" value="Unassembled WGS sequence"/>
</dbReference>
<dbReference type="NCBIfam" id="NF004076">
    <property type="entry name" value="PRK05581.1-4"/>
    <property type="match status" value="1"/>
</dbReference>
<comment type="caution">
    <text evidence="3">The sequence shown here is derived from an EMBL/GenBank/DDBJ whole genome shotgun (WGS) entry which is preliminary data.</text>
</comment>